<dbReference type="PhylomeDB" id="T1INR3"/>
<dbReference type="GO" id="GO:0033148">
    <property type="term" value="P:positive regulation of intracellular estrogen receptor signaling pathway"/>
    <property type="evidence" value="ECO:0007669"/>
    <property type="project" value="TreeGrafter"/>
</dbReference>
<dbReference type="EnsemblMetazoa" id="SMAR002647-RA">
    <property type="protein sequence ID" value="SMAR002647-PA"/>
    <property type="gene ID" value="SMAR002647"/>
</dbReference>
<feature type="compositionally biased region" description="Basic residues" evidence="1">
    <location>
        <begin position="120"/>
        <end position="130"/>
    </location>
</feature>
<dbReference type="PANTHER" id="PTHR28467:SF1">
    <property type="entry name" value="PAXIP1-ASSOCIATED GLUTAMATE-RICH PROTEIN 1"/>
    <property type="match status" value="1"/>
</dbReference>
<dbReference type="PANTHER" id="PTHR28467">
    <property type="entry name" value="PAXIP1-ASSOCIATED GLUTAMATE-RICH PROTEIN 1"/>
    <property type="match status" value="1"/>
</dbReference>
<dbReference type="Proteomes" id="UP000014500">
    <property type="component" value="Unassembled WGS sequence"/>
</dbReference>
<reference evidence="2" key="2">
    <citation type="submission" date="2015-02" db="UniProtKB">
        <authorList>
            <consortium name="EnsemblMetazoa"/>
        </authorList>
    </citation>
    <scope>IDENTIFICATION</scope>
</reference>
<organism evidence="2 3">
    <name type="scientific">Strigamia maritima</name>
    <name type="common">European centipede</name>
    <name type="synonym">Geophilus maritimus</name>
    <dbReference type="NCBI Taxonomy" id="126957"/>
    <lineage>
        <taxon>Eukaryota</taxon>
        <taxon>Metazoa</taxon>
        <taxon>Ecdysozoa</taxon>
        <taxon>Arthropoda</taxon>
        <taxon>Myriapoda</taxon>
        <taxon>Chilopoda</taxon>
        <taxon>Pleurostigmophora</taxon>
        <taxon>Geophilomorpha</taxon>
        <taxon>Linotaeniidae</taxon>
        <taxon>Strigamia</taxon>
    </lineage>
</organism>
<feature type="region of interest" description="Disordered" evidence="1">
    <location>
        <begin position="69"/>
        <end position="143"/>
    </location>
</feature>
<protein>
    <recommendedName>
        <fullName evidence="4">PAXIP1-associated glutamate-rich protein 1</fullName>
    </recommendedName>
</protein>
<sequence>MDDKCEKDQICIQKDADEEEEDWSVSCSDDEKYNNTSNKSKVMWEPKPEEIVELYKVLSEKGILEIEWKCPGRRSPSPPPSNATLQDDSGDENQMDEQKNVAESTEFEFDDDMAPTTALKPRRSLGHAKLRGSGQKRTASLQNVVSEIIRHRKLENQK</sequence>
<dbReference type="Pfam" id="PF15364">
    <property type="entry name" value="PAXIP1_C"/>
    <property type="match status" value="1"/>
</dbReference>
<feature type="region of interest" description="Disordered" evidence="1">
    <location>
        <begin position="1"/>
        <end position="42"/>
    </location>
</feature>
<dbReference type="eggNOG" id="ENOG502S4GU">
    <property type="taxonomic scope" value="Eukaryota"/>
</dbReference>
<dbReference type="HOGENOM" id="CLU_122107_0_0_1"/>
<dbReference type="GO" id="GO:1902808">
    <property type="term" value="P:positive regulation of cell cycle G1/S phase transition"/>
    <property type="evidence" value="ECO:0007669"/>
    <property type="project" value="TreeGrafter"/>
</dbReference>
<dbReference type="OMA" id="WSVECSD"/>
<evidence type="ECO:0000256" key="1">
    <source>
        <dbReference type="SAM" id="MobiDB-lite"/>
    </source>
</evidence>
<dbReference type="GO" id="GO:0030331">
    <property type="term" value="F:nuclear estrogen receptor binding"/>
    <property type="evidence" value="ECO:0007669"/>
    <property type="project" value="TreeGrafter"/>
</dbReference>
<reference evidence="3" key="1">
    <citation type="submission" date="2011-05" db="EMBL/GenBank/DDBJ databases">
        <authorList>
            <person name="Richards S.R."/>
            <person name="Qu J."/>
            <person name="Jiang H."/>
            <person name="Jhangiani S.N."/>
            <person name="Agravi P."/>
            <person name="Goodspeed R."/>
            <person name="Gross S."/>
            <person name="Mandapat C."/>
            <person name="Jackson L."/>
            <person name="Mathew T."/>
            <person name="Pu L."/>
            <person name="Thornton R."/>
            <person name="Saada N."/>
            <person name="Wilczek-Boney K.B."/>
            <person name="Lee S."/>
            <person name="Kovar C."/>
            <person name="Wu Y."/>
            <person name="Scherer S.E."/>
            <person name="Worley K.C."/>
            <person name="Muzny D.M."/>
            <person name="Gibbs R."/>
        </authorList>
    </citation>
    <scope>NUCLEOTIDE SEQUENCE</scope>
    <source>
        <strain evidence="3">Brora</strain>
    </source>
</reference>
<proteinExistence type="predicted"/>
<evidence type="ECO:0000313" key="3">
    <source>
        <dbReference type="Proteomes" id="UP000014500"/>
    </source>
</evidence>
<dbReference type="InterPro" id="IPR028213">
    <property type="entry name" value="PA1"/>
</dbReference>
<evidence type="ECO:0000313" key="2">
    <source>
        <dbReference type="EnsemblMetazoa" id="SMAR002647-PA"/>
    </source>
</evidence>
<name>T1INR3_STRMM</name>
<dbReference type="STRING" id="126957.T1INR3"/>
<dbReference type="GO" id="GO:0044666">
    <property type="term" value="C:MLL3/4 complex"/>
    <property type="evidence" value="ECO:0007669"/>
    <property type="project" value="TreeGrafter"/>
</dbReference>
<accession>T1INR3</accession>
<evidence type="ECO:0008006" key="4">
    <source>
        <dbReference type="Google" id="ProtNLM"/>
    </source>
</evidence>
<dbReference type="EMBL" id="JH431198">
    <property type="status" value="NOT_ANNOTATED_CDS"/>
    <property type="molecule type" value="Genomic_DNA"/>
</dbReference>
<keyword evidence="3" id="KW-1185">Reference proteome</keyword>
<dbReference type="AlphaFoldDB" id="T1INR3"/>